<dbReference type="PRINTS" id="PR00291">
    <property type="entry name" value="KUNITZINHBTR"/>
</dbReference>
<keyword evidence="4" id="KW-1185">Reference proteome</keyword>
<dbReference type="Pfam" id="PF00197">
    <property type="entry name" value="Kunitz_legume"/>
    <property type="match status" value="1"/>
</dbReference>
<dbReference type="PROSITE" id="PS00283">
    <property type="entry name" value="SOYBEAN_KUNITZ"/>
    <property type="match status" value="1"/>
</dbReference>
<keyword evidence="2" id="KW-1133">Transmembrane helix</keyword>
<name>A0AAD8NIS1_TARER</name>
<dbReference type="AlphaFoldDB" id="A0AAD8NIS1"/>
<protein>
    <submittedName>
        <fullName evidence="3">Uncharacterized protein</fullName>
    </submittedName>
</protein>
<dbReference type="InterPro" id="IPR002160">
    <property type="entry name" value="Prot_inh_Kunz-lg"/>
</dbReference>
<evidence type="ECO:0000313" key="4">
    <source>
        <dbReference type="Proteomes" id="UP001229421"/>
    </source>
</evidence>
<keyword evidence="2" id="KW-0812">Transmembrane</keyword>
<proteinExistence type="inferred from homology"/>
<evidence type="ECO:0000313" key="3">
    <source>
        <dbReference type="EMBL" id="KAK1409636.1"/>
    </source>
</evidence>
<feature type="transmembrane region" description="Helical" evidence="2">
    <location>
        <begin position="65"/>
        <end position="83"/>
    </location>
</feature>
<comment type="similarity">
    <text evidence="1">Belongs to the protease inhibitor I3 (leguminous Kunitz-type inhibitor) family.</text>
</comment>
<dbReference type="PANTHER" id="PTHR33107">
    <property type="entry name" value="KUNITZ TRYPSIN INHIBITOR 2"/>
    <property type="match status" value="1"/>
</dbReference>
<dbReference type="GO" id="GO:0004866">
    <property type="term" value="F:endopeptidase inhibitor activity"/>
    <property type="evidence" value="ECO:0007669"/>
    <property type="project" value="InterPro"/>
</dbReference>
<organism evidence="3 4">
    <name type="scientific">Tagetes erecta</name>
    <name type="common">African marigold</name>
    <dbReference type="NCBI Taxonomy" id="13708"/>
    <lineage>
        <taxon>Eukaryota</taxon>
        <taxon>Viridiplantae</taxon>
        <taxon>Streptophyta</taxon>
        <taxon>Embryophyta</taxon>
        <taxon>Tracheophyta</taxon>
        <taxon>Spermatophyta</taxon>
        <taxon>Magnoliopsida</taxon>
        <taxon>eudicotyledons</taxon>
        <taxon>Gunneridae</taxon>
        <taxon>Pentapetalae</taxon>
        <taxon>asterids</taxon>
        <taxon>campanulids</taxon>
        <taxon>Asterales</taxon>
        <taxon>Asteraceae</taxon>
        <taxon>Asteroideae</taxon>
        <taxon>Heliantheae alliance</taxon>
        <taxon>Tageteae</taxon>
        <taxon>Tagetes</taxon>
    </lineage>
</organism>
<dbReference type="Gene3D" id="2.80.10.50">
    <property type="match status" value="1"/>
</dbReference>
<dbReference type="InterPro" id="IPR011065">
    <property type="entry name" value="Kunitz_inhibitor_STI-like_sf"/>
</dbReference>
<gene>
    <name evidence="3" type="ORF">QVD17_36165</name>
</gene>
<reference evidence="3" key="1">
    <citation type="journal article" date="2023" name="bioRxiv">
        <title>Improved chromosome-level genome assembly for marigold (Tagetes erecta).</title>
        <authorList>
            <person name="Jiang F."/>
            <person name="Yuan L."/>
            <person name="Wang S."/>
            <person name="Wang H."/>
            <person name="Xu D."/>
            <person name="Wang A."/>
            <person name="Fan W."/>
        </authorList>
    </citation>
    <scope>NUCLEOTIDE SEQUENCE</scope>
    <source>
        <strain evidence="3">WSJ</strain>
        <tissue evidence="3">Leaf</tissue>
    </source>
</reference>
<dbReference type="PANTHER" id="PTHR33107:SF88">
    <property type="entry name" value="PROTEINASE INHIBITOR I3"/>
    <property type="match status" value="1"/>
</dbReference>
<evidence type="ECO:0000256" key="2">
    <source>
        <dbReference type="SAM" id="Phobius"/>
    </source>
</evidence>
<keyword evidence="2" id="KW-0472">Membrane</keyword>
<dbReference type="CDD" id="cd00178">
    <property type="entry name" value="beta-trefoil_STI"/>
    <property type="match status" value="1"/>
</dbReference>
<sequence length="271" mass="30348">MIEDDLKKFHRISCKIYCFWLAEIGLVIWLASSSMYCGFFFYDLHYRFSPQIDQLKLSYNMRPTLSYILLILFITVVVTTTAAPGPDATHHLVYDITGNKVLNNVPYYIGPVIWANGGGIKLTDKKDNKKVCPFYVVQDPAEVNLGGRFSFTQIAKQKYLLTSRILGIDSGLPTGSCDMSTFWQIADAEAKAPFNLITTGGTFDSDVTCFQIVDYPKPTSSKVHSYMLQHCPSFCGAGPQKCFNVSIYEDKGVKHLGSSGTPFEFVFQKAK</sequence>
<dbReference type="InterPro" id="IPR056368">
    <property type="entry name" value="KTI1"/>
</dbReference>
<accession>A0AAD8NIS1</accession>
<comment type="caution">
    <text evidence="3">The sequence shown here is derived from an EMBL/GenBank/DDBJ whole genome shotgun (WGS) entry which is preliminary data.</text>
</comment>
<evidence type="ECO:0000256" key="1">
    <source>
        <dbReference type="ARBA" id="ARBA00005440"/>
    </source>
</evidence>
<feature type="transmembrane region" description="Helical" evidence="2">
    <location>
        <begin position="20"/>
        <end position="44"/>
    </location>
</feature>
<dbReference type="SMART" id="SM00452">
    <property type="entry name" value="STI"/>
    <property type="match status" value="1"/>
</dbReference>
<dbReference type="Proteomes" id="UP001229421">
    <property type="component" value="Unassembled WGS sequence"/>
</dbReference>
<dbReference type="EMBL" id="JAUHHV010000010">
    <property type="protein sequence ID" value="KAK1409636.1"/>
    <property type="molecule type" value="Genomic_DNA"/>
</dbReference>
<dbReference type="SUPFAM" id="SSF50386">
    <property type="entry name" value="STI-like"/>
    <property type="match status" value="1"/>
</dbReference>